<dbReference type="Proteomes" id="UP001518990">
    <property type="component" value="Unassembled WGS sequence"/>
</dbReference>
<evidence type="ECO:0000259" key="7">
    <source>
        <dbReference type="PROSITE" id="PS51007"/>
    </source>
</evidence>
<evidence type="ECO:0000256" key="4">
    <source>
        <dbReference type="ARBA" id="ARBA00022982"/>
    </source>
</evidence>
<keyword evidence="9" id="KW-1185">Reference proteome</keyword>
<gene>
    <name evidence="8" type="ORF">IAI60_19675</name>
</gene>
<dbReference type="InterPro" id="IPR050597">
    <property type="entry name" value="Cytochrome_c_Oxidase_Subunit"/>
</dbReference>
<proteinExistence type="predicted"/>
<dbReference type="RefSeq" id="WP_207450290.1">
    <property type="nucleotide sequence ID" value="NZ_CP061092.1"/>
</dbReference>
<dbReference type="Gene3D" id="1.10.760.10">
    <property type="entry name" value="Cytochrome c-like domain"/>
    <property type="match status" value="2"/>
</dbReference>
<dbReference type="PROSITE" id="PS51007">
    <property type="entry name" value="CYTC"/>
    <property type="match status" value="1"/>
</dbReference>
<dbReference type="PANTHER" id="PTHR33751:SF9">
    <property type="entry name" value="CYTOCHROME C4"/>
    <property type="match status" value="1"/>
</dbReference>
<dbReference type="PANTHER" id="PTHR33751">
    <property type="entry name" value="CBB3-TYPE CYTOCHROME C OXIDASE SUBUNIT FIXP"/>
    <property type="match status" value="1"/>
</dbReference>
<dbReference type="EMBL" id="JACTNF010000031">
    <property type="protein sequence ID" value="MBO1076839.1"/>
    <property type="molecule type" value="Genomic_DNA"/>
</dbReference>
<organism evidence="8 9">
    <name type="scientific">Roseomonas marmotae</name>
    <dbReference type="NCBI Taxonomy" id="2768161"/>
    <lineage>
        <taxon>Bacteria</taxon>
        <taxon>Pseudomonadati</taxon>
        <taxon>Pseudomonadota</taxon>
        <taxon>Alphaproteobacteria</taxon>
        <taxon>Acetobacterales</taxon>
        <taxon>Roseomonadaceae</taxon>
        <taxon>Roseomonas</taxon>
    </lineage>
</organism>
<comment type="caution">
    <text evidence="8">The sequence shown here is derived from an EMBL/GenBank/DDBJ whole genome shotgun (WGS) entry which is preliminary data.</text>
</comment>
<evidence type="ECO:0000256" key="1">
    <source>
        <dbReference type="ARBA" id="ARBA00022448"/>
    </source>
</evidence>
<dbReference type="Pfam" id="PF00034">
    <property type="entry name" value="Cytochrom_C"/>
    <property type="match status" value="1"/>
</dbReference>
<sequence>MPDIPSLAGQQPGFITLQLVLFREGLRDVPAMVAAVEGLSDSELEDLSAHFAALPHAAPPDRAQRRAALYDNGAALVTQLRCGICHLPGLTGQNQVPHIAGQREDFLVATLRAYRDDRRQGSDTQMNGVMRGLNDSDIDAIAHYLSQR</sequence>
<dbReference type="InterPro" id="IPR036909">
    <property type="entry name" value="Cyt_c-like_dom_sf"/>
</dbReference>
<evidence type="ECO:0000256" key="6">
    <source>
        <dbReference type="PROSITE-ProRule" id="PRU00433"/>
    </source>
</evidence>
<accession>A0ABS3KHA3</accession>
<evidence type="ECO:0000313" key="8">
    <source>
        <dbReference type="EMBL" id="MBO1076839.1"/>
    </source>
</evidence>
<keyword evidence="2 6" id="KW-0349">Heme</keyword>
<protein>
    <submittedName>
        <fullName evidence="8">C-type cytochrome</fullName>
    </submittedName>
</protein>
<reference evidence="8 9" key="1">
    <citation type="submission" date="2020-09" db="EMBL/GenBank/DDBJ databases">
        <title>Roseomonas.</title>
        <authorList>
            <person name="Zhu W."/>
        </authorList>
    </citation>
    <scope>NUCLEOTIDE SEQUENCE [LARGE SCALE GENOMIC DNA]</scope>
    <source>
        <strain evidence="8 9">1311</strain>
    </source>
</reference>
<keyword evidence="5 6" id="KW-0408">Iron</keyword>
<evidence type="ECO:0000256" key="5">
    <source>
        <dbReference type="ARBA" id="ARBA00023004"/>
    </source>
</evidence>
<keyword evidence="3 6" id="KW-0479">Metal-binding</keyword>
<evidence type="ECO:0000313" key="9">
    <source>
        <dbReference type="Proteomes" id="UP001518990"/>
    </source>
</evidence>
<dbReference type="SUPFAM" id="SSF46626">
    <property type="entry name" value="Cytochrome c"/>
    <property type="match status" value="2"/>
</dbReference>
<evidence type="ECO:0000256" key="2">
    <source>
        <dbReference type="ARBA" id="ARBA00022617"/>
    </source>
</evidence>
<evidence type="ECO:0000256" key="3">
    <source>
        <dbReference type="ARBA" id="ARBA00022723"/>
    </source>
</evidence>
<dbReference type="InterPro" id="IPR009056">
    <property type="entry name" value="Cyt_c-like_dom"/>
</dbReference>
<keyword evidence="1" id="KW-0813">Transport</keyword>
<name>A0ABS3KHA3_9PROT</name>
<keyword evidence="4" id="KW-0249">Electron transport</keyword>
<feature type="domain" description="Cytochrome c" evidence="7">
    <location>
        <begin position="68"/>
        <end position="148"/>
    </location>
</feature>